<comment type="caution">
    <text evidence="1">The sequence shown here is derived from an EMBL/GenBank/DDBJ whole genome shotgun (WGS) entry which is preliminary data.</text>
</comment>
<evidence type="ECO:0000313" key="1">
    <source>
        <dbReference type="EMBL" id="PQV57929.1"/>
    </source>
</evidence>
<name>A0A2S8SAZ3_9RHOB</name>
<keyword evidence="2" id="KW-1185">Reference proteome</keyword>
<evidence type="ECO:0000313" key="2">
    <source>
        <dbReference type="Proteomes" id="UP000238338"/>
    </source>
</evidence>
<protein>
    <submittedName>
        <fullName evidence="1">Uncharacterized protein</fullName>
    </submittedName>
</protein>
<dbReference type="Proteomes" id="UP000238338">
    <property type="component" value="Unassembled WGS sequence"/>
</dbReference>
<gene>
    <name evidence="1" type="ORF">LX70_01741</name>
</gene>
<proteinExistence type="predicted"/>
<accession>A0A2S8SAZ3</accession>
<sequence>MQELFARLTAQFEDCAALAAEGQRAELSQARAAGLLREIRGITKRTRRSLSLVQEYLDGGH</sequence>
<organism evidence="1 2">
    <name type="scientific">Albidovulum denitrificans</name>
    <dbReference type="NCBI Taxonomy" id="404881"/>
    <lineage>
        <taxon>Bacteria</taxon>
        <taxon>Pseudomonadati</taxon>
        <taxon>Pseudomonadota</taxon>
        <taxon>Alphaproteobacteria</taxon>
        <taxon>Rhodobacterales</taxon>
        <taxon>Paracoccaceae</taxon>
        <taxon>Albidovulum</taxon>
    </lineage>
</organism>
<dbReference type="AlphaFoldDB" id="A0A2S8SAZ3"/>
<dbReference type="EMBL" id="PVEP01000002">
    <property type="protein sequence ID" value="PQV57929.1"/>
    <property type="molecule type" value="Genomic_DNA"/>
</dbReference>
<reference evidence="1 2" key="1">
    <citation type="submission" date="2018-02" db="EMBL/GenBank/DDBJ databases">
        <title>Genomic Encyclopedia of Archaeal and Bacterial Type Strains, Phase II (KMG-II): from individual species to whole genera.</title>
        <authorList>
            <person name="Goeker M."/>
        </authorList>
    </citation>
    <scope>NUCLEOTIDE SEQUENCE [LARGE SCALE GENOMIC DNA]</scope>
    <source>
        <strain evidence="1 2">DSM 18921</strain>
    </source>
</reference>